<dbReference type="GO" id="GO:0030572">
    <property type="term" value="F:phosphatidyltransferase activity"/>
    <property type="evidence" value="ECO:0007669"/>
    <property type="project" value="UniProtKB-ARBA"/>
</dbReference>
<organism evidence="3 4">
    <name type="scientific">Sodiomyces alkalinus (strain CBS 110278 / VKM F-3762 / F11)</name>
    <name type="common">Alkaliphilic filamentous fungus</name>
    <dbReference type="NCBI Taxonomy" id="1314773"/>
    <lineage>
        <taxon>Eukaryota</taxon>
        <taxon>Fungi</taxon>
        <taxon>Dikarya</taxon>
        <taxon>Ascomycota</taxon>
        <taxon>Pezizomycotina</taxon>
        <taxon>Sordariomycetes</taxon>
        <taxon>Hypocreomycetidae</taxon>
        <taxon>Glomerellales</taxon>
        <taxon>Plectosphaerellaceae</taxon>
        <taxon>Sodiomyces</taxon>
    </lineage>
</organism>
<dbReference type="Gene3D" id="3.30.870.10">
    <property type="entry name" value="Endonuclease Chain A"/>
    <property type="match status" value="2"/>
</dbReference>
<dbReference type="OrthoDB" id="2958217at2759"/>
<dbReference type="EMBL" id="ML119069">
    <property type="protein sequence ID" value="ROT34507.1"/>
    <property type="molecule type" value="Genomic_DNA"/>
</dbReference>
<dbReference type="RefSeq" id="XP_028462313.1">
    <property type="nucleotide sequence ID" value="XM_028614642.1"/>
</dbReference>
<dbReference type="CDD" id="cd00138">
    <property type="entry name" value="PLDc_SF"/>
    <property type="match status" value="1"/>
</dbReference>
<dbReference type="PROSITE" id="PS50035">
    <property type="entry name" value="PLD"/>
    <property type="match status" value="2"/>
</dbReference>
<dbReference type="GO" id="GO:0032049">
    <property type="term" value="P:cardiolipin biosynthetic process"/>
    <property type="evidence" value="ECO:0007669"/>
    <property type="project" value="UniProtKB-ARBA"/>
</dbReference>
<proteinExistence type="predicted"/>
<dbReference type="GeneID" id="39583120"/>
<dbReference type="PANTHER" id="PTHR21248:SF11">
    <property type="entry name" value="PLD PHOSPHODIESTERASE DOMAIN-CONTAINING PROTEIN"/>
    <property type="match status" value="1"/>
</dbReference>
<dbReference type="InterPro" id="IPR025202">
    <property type="entry name" value="PLD-like_dom"/>
</dbReference>
<evidence type="ECO:0000259" key="2">
    <source>
        <dbReference type="PROSITE" id="PS50035"/>
    </source>
</evidence>
<evidence type="ECO:0000313" key="3">
    <source>
        <dbReference type="EMBL" id="ROT34507.1"/>
    </source>
</evidence>
<feature type="region of interest" description="Disordered" evidence="1">
    <location>
        <begin position="35"/>
        <end position="59"/>
    </location>
</feature>
<evidence type="ECO:0000256" key="1">
    <source>
        <dbReference type="SAM" id="MobiDB-lite"/>
    </source>
</evidence>
<reference evidence="3 4" key="1">
    <citation type="journal article" date="2018" name="Mol. Ecol.">
        <title>The obligate alkalophilic soda-lake fungus Sodiomyces alkalinus has shifted to a protein diet.</title>
        <authorList>
            <person name="Grum-Grzhimaylo A.A."/>
            <person name="Falkoski D.L."/>
            <person name="van den Heuvel J."/>
            <person name="Valero-Jimenez C.A."/>
            <person name="Min B."/>
            <person name="Choi I.G."/>
            <person name="Lipzen A."/>
            <person name="Daum C.G."/>
            <person name="Aanen D.K."/>
            <person name="Tsang A."/>
            <person name="Henrissat B."/>
            <person name="Bilanenko E.N."/>
            <person name="de Vries R.P."/>
            <person name="van Kan J.A.L."/>
            <person name="Grigoriev I.V."/>
            <person name="Debets A.J.M."/>
        </authorList>
    </citation>
    <scope>NUCLEOTIDE SEQUENCE [LARGE SCALE GENOMIC DNA]</scope>
    <source>
        <strain evidence="3 4">F11</strain>
    </source>
</reference>
<dbReference type="AlphaFoldDB" id="A0A3N2PIY7"/>
<protein>
    <recommendedName>
        <fullName evidence="2">PLD phosphodiesterase domain-containing protein</fullName>
    </recommendedName>
</protein>
<dbReference type="Proteomes" id="UP000272025">
    <property type="component" value="Unassembled WGS sequence"/>
</dbReference>
<feature type="domain" description="PLD phosphodiesterase" evidence="2">
    <location>
        <begin position="489"/>
        <end position="516"/>
    </location>
</feature>
<keyword evidence="4" id="KW-1185">Reference proteome</keyword>
<dbReference type="InterPro" id="IPR001736">
    <property type="entry name" value="PLipase_D/transphosphatidylase"/>
</dbReference>
<evidence type="ECO:0000313" key="4">
    <source>
        <dbReference type="Proteomes" id="UP000272025"/>
    </source>
</evidence>
<dbReference type="SUPFAM" id="SSF56024">
    <property type="entry name" value="Phospholipase D/nuclease"/>
    <property type="match status" value="2"/>
</dbReference>
<accession>A0A3N2PIY7</accession>
<feature type="domain" description="PLD phosphodiesterase" evidence="2">
    <location>
        <begin position="230"/>
        <end position="257"/>
    </location>
</feature>
<dbReference type="STRING" id="1314773.A0A3N2PIY7"/>
<sequence>MRRQWRHLAFSGDEWLVLRLMLCSHAHRSIAMKQTNPHRNSLPPSHLPPGMGSTSTSTSDLPRPFLHTWVQSLKSRRKEQLDYFPSYHVSDPECLVATCQPQSITVGSGAYIYKHTILPALLAARHEIILVTCFWAPSESLQAIQDALAGLVDRRRAAIEAPNNDPDSIPPLRIRIRFSSRSFFQKLFHTWSPAGHVYPPSAWPGLGLPADEVLRAARIELSVKTLFFLPFSVMHPKFVVIDRQRAWMPSCNVSWETWFEGCLEFTGPAVGKLLRFYGHVWEWGNYEDWLKESTVWDNRVAAQVPPKSNNAVGVVGPIPNGSNPACRTLALNMPPTPAIILPSSHHRNPGFRFIPFLRRTCPPATPLNMALLTLFATARKQIDILTPNLTSRAVVDALLSALARGVHVRIRTSRNMMLLEQLATAFTTTERTLQSLIQRYTAAVAHWEEAARRASDIEAQDQDPRPGRLEVYYYRPDAAAQAAGEKEEEPVVSHLKMTLVDKEFLVLGSGNMDRASWHTSQELGILLYVPRFEHDVWAEVLETRMEVRFVGGPDQEM</sequence>
<gene>
    <name evidence="3" type="ORF">SODALDRAFT_364438</name>
</gene>
<dbReference type="PANTHER" id="PTHR21248">
    <property type="entry name" value="CARDIOLIPIN SYNTHASE"/>
    <property type="match status" value="1"/>
</dbReference>
<name>A0A3N2PIY7_SODAK</name>
<dbReference type="Pfam" id="PF13091">
    <property type="entry name" value="PLDc_2"/>
    <property type="match status" value="1"/>
</dbReference>